<protein>
    <submittedName>
        <fullName evidence="1">Uncharacterized protein</fullName>
    </submittedName>
</protein>
<gene>
    <name evidence="1" type="ORF">BD94_0608</name>
</gene>
<evidence type="ECO:0000313" key="1">
    <source>
        <dbReference type="EMBL" id="AIL44383.1"/>
    </source>
</evidence>
<dbReference type="STRING" id="1338011.BD94_0608"/>
<sequence length="70" mass="7906">MMKKNKIEKEEIQRTTKREYIPPIIEVTLIEMEEGIASGSSKLIPATPDGTVGAETRWNGEEVIDIETPY</sequence>
<dbReference type="EMBL" id="CP007547">
    <property type="protein sequence ID" value="AIL44383.1"/>
    <property type="molecule type" value="Genomic_DNA"/>
</dbReference>
<reference evidence="1" key="1">
    <citation type="journal article" date="2013" name="Lancet">
        <title>First case of E anophelis outbreak in an intensive-care unit.</title>
        <authorList>
            <person name="Teo J."/>
            <person name="Tan S.Y."/>
            <person name="Tay M."/>
            <person name="Ding Y."/>
            <person name="Kjelleberg S."/>
            <person name="Givskov M."/>
            <person name="Lin R.T."/>
            <person name="Yang L."/>
        </authorList>
    </citation>
    <scope>NUCLEOTIDE SEQUENCE [LARGE SCALE GENOMIC DNA]</scope>
    <source>
        <strain evidence="1">NUHP1</strain>
    </source>
</reference>
<dbReference type="AlphaFoldDB" id="A0A077ECG4"/>
<accession>A0A077ECG4</accession>
<dbReference type="Proteomes" id="UP000028933">
    <property type="component" value="Chromosome"/>
</dbReference>
<name>A0A077ECG4_9FLAO</name>
<evidence type="ECO:0000313" key="2">
    <source>
        <dbReference type="Proteomes" id="UP000028933"/>
    </source>
</evidence>
<dbReference type="RefSeq" id="WP_024564583.1">
    <property type="nucleotide sequence ID" value="NZ_CP007547.1"/>
</dbReference>
<dbReference type="KEGG" id="eao:BD94_0608"/>
<reference evidence="1" key="2">
    <citation type="journal article" date="2015" name="Genome Biol. Evol.">
        <title>Complete Genome Sequence and Transcriptomic Analysis of the Novel Pathogen Elizabethkingia anophelis in Response to Oxidative Stress.</title>
        <authorList>
            <person name="Li Y."/>
            <person name="Liu Y."/>
            <person name="Chew S.C."/>
            <person name="Tay M."/>
            <person name="Salido M.M."/>
            <person name="Teo J."/>
            <person name="Lauro F.M."/>
            <person name="Givskov M."/>
            <person name="Yang L."/>
        </authorList>
    </citation>
    <scope>NUCLEOTIDE SEQUENCE</scope>
    <source>
        <strain evidence="1">NUHP1</strain>
    </source>
</reference>
<organism evidence="1 2">
    <name type="scientific">Elizabethkingia anophelis NUHP1</name>
    <dbReference type="NCBI Taxonomy" id="1338011"/>
    <lineage>
        <taxon>Bacteria</taxon>
        <taxon>Pseudomonadati</taxon>
        <taxon>Bacteroidota</taxon>
        <taxon>Flavobacteriia</taxon>
        <taxon>Flavobacteriales</taxon>
        <taxon>Weeksellaceae</taxon>
        <taxon>Elizabethkingia</taxon>
    </lineage>
</organism>
<dbReference type="HOGENOM" id="CLU_201068_1_0_10"/>
<proteinExistence type="predicted"/>